<sequence length="94" mass="10660">MGCRADVRLGGGEKMEAPPLIAAVAVHFIGVRGLLVDLVQVQGIFARWVKLDTVRRRPLRGNRYAERFECLEEERFARFIVADSEFDLVEHGFS</sequence>
<evidence type="ECO:0000313" key="2">
    <source>
        <dbReference type="Proteomes" id="UP000183667"/>
    </source>
</evidence>
<dbReference type="EMBL" id="MEAU01000009">
    <property type="protein sequence ID" value="OJA49380.1"/>
    <property type="molecule type" value="Genomic_DNA"/>
</dbReference>
<comment type="caution">
    <text evidence="1">The sequence shown here is derived from an EMBL/GenBank/DDBJ whole genome shotgun (WGS) entry which is preliminary data.</text>
</comment>
<protein>
    <submittedName>
        <fullName evidence="1">Uncharacterized protein</fullName>
    </submittedName>
</protein>
<proteinExistence type="predicted"/>
<name>A0ABD6Q7U5_9BURK</name>
<accession>A0ABD6Q7U5</accession>
<gene>
    <name evidence="1" type="ORF">BGV66_07350</name>
</gene>
<dbReference type="AlphaFoldDB" id="A0ABD6Q7U5"/>
<evidence type="ECO:0000313" key="1">
    <source>
        <dbReference type="EMBL" id="OJA49380.1"/>
    </source>
</evidence>
<dbReference type="Proteomes" id="UP000183667">
    <property type="component" value="Unassembled WGS sequence"/>
</dbReference>
<reference evidence="2" key="1">
    <citation type="submission" date="2016-08" db="EMBL/GenBank/DDBJ databases">
        <title>Population biology and virulence potential of Burkholderia ubonensis.</title>
        <authorList>
            <person name="Price E.P."/>
            <person name="Currie B.J."/>
            <person name="Wagner D.M."/>
        </authorList>
    </citation>
    <scope>NUCLEOTIDE SEQUENCE [LARGE SCALE GENOMIC DNA]</scope>
    <source>
        <strain evidence="2">MSMB0103</strain>
    </source>
</reference>
<organism evidence="1 2">
    <name type="scientific">Burkholderia ubonensis</name>
    <dbReference type="NCBI Taxonomy" id="101571"/>
    <lineage>
        <taxon>Bacteria</taxon>
        <taxon>Pseudomonadati</taxon>
        <taxon>Pseudomonadota</taxon>
        <taxon>Betaproteobacteria</taxon>
        <taxon>Burkholderiales</taxon>
        <taxon>Burkholderiaceae</taxon>
        <taxon>Burkholderia</taxon>
        <taxon>Burkholderia cepacia complex</taxon>
    </lineage>
</organism>